<dbReference type="SUPFAM" id="SSF53756">
    <property type="entry name" value="UDP-Glycosyltransferase/glycogen phosphorylase"/>
    <property type="match status" value="1"/>
</dbReference>
<dbReference type="PANTHER" id="PTHR12526:SF629">
    <property type="entry name" value="TEICHURONIC ACID BIOSYNTHESIS GLYCOSYLTRANSFERASE TUAH-RELATED"/>
    <property type="match status" value="1"/>
</dbReference>
<organism evidence="5 6">
    <name type="scientific">Manganibacter manganicus</name>
    <dbReference type="NCBI Taxonomy" id="1873176"/>
    <lineage>
        <taxon>Bacteria</taxon>
        <taxon>Pseudomonadati</taxon>
        <taxon>Pseudomonadota</taxon>
        <taxon>Alphaproteobacteria</taxon>
        <taxon>Hyphomicrobiales</taxon>
        <taxon>Phyllobacteriaceae</taxon>
        <taxon>Manganibacter</taxon>
    </lineage>
</organism>
<dbReference type="AlphaFoldDB" id="A0A1V8RLQ4"/>
<dbReference type="InterPro" id="IPR001296">
    <property type="entry name" value="Glyco_trans_1"/>
</dbReference>
<gene>
    <name evidence="5" type="ORF">BFN67_22590</name>
</gene>
<feature type="domain" description="Glycosyl transferase family 1" evidence="3">
    <location>
        <begin position="181"/>
        <end position="341"/>
    </location>
</feature>
<evidence type="ECO:0000259" key="3">
    <source>
        <dbReference type="Pfam" id="PF00534"/>
    </source>
</evidence>
<proteinExistence type="predicted"/>
<dbReference type="Gene3D" id="3.40.50.2000">
    <property type="entry name" value="Glycogen Phosphorylase B"/>
    <property type="match status" value="2"/>
</dbReference>
<keyword evidence="1" id="KW-0328">Glycosyltransferase</keyword>
<sequence>MAQIVHLTTVHKRDDIRIFRKECLTLSKAGHEVTLVVADGRGDDNVDGVSIRDLGKPVNRTHRASKSFAAFRMIRNLSPDYVHFHDPELIPIGIALRSLGFKVIYDVHEDVPATVRTKNWLPFGSRHAMAFAADIAERFAGTAFHRISAATPHIGRRFPPRKTVSVQNFPLDGELLELTKSQRLPIFAYVGGVTLARGYAEMVAAIQYLCATGMDAELHIAGGFSPPSLAEQDADAFDNRVIKHGQLTRPEVAHLLSTAAAGLVLFQPHPNHIAAQPNKMFEYMSAGLPVIASNYPLWREIVEGNKCGICVDPRDSFKIADAMRWVLEHPKEAAEMGENGKAAVQTQFNWNAEATRLLALYH</sequence>
<evidence type="ECO:0000313" key="6">
    <source>
        <dbReference type="Proteomes" id="UP000191905"/>
    </source>
</evidence>
<dbReference type="STRING" id="1873176.BFN67_22590"/>
<accession>A0A1V8RLQ4</accession>
<evidence type="ECO:0000259" key="4">
    <source>
        <dbReference type="Pfam" id="PF13579"/>
    </source>
</evidence>
<dbReference type="Pfam" id="PF13579">
    <property type="entry name" value="Glyco_trans_4_4"/>
    <property type="match status" value="1"/>
</dbReference>
<dbReference type="Pfam" id="PF00534">
    <property type="entry name" value="Glycos_transf_1"/>
    <property type="match status" value="1"/>
</dbReference>
<keyword evidence="6" id="KW-1185">Reference proteome</keyword>
<keyword evidence="2" id="KW-0808">Transferase</keyword>
<dbReference type="GO" id="GO:0016757">
    <property type="term" value="F:glycosyltransferase activity"/>
    <property type="evidence" value="ECO:0007669"/>
    <property type="project" value="UniProtKB-KW"/>
</dbReference>
<feature type="domain" description="Glycosyltransferase subfamily 4-like N-terminal" evidence="4">
    <location>
        <begin position="26"/>
        <end position="158"/>
    </location>
</feature>
<dbReference type="EMBL" id="MDET01000038">
    <property type="protein sequence ID" value="OQM74127.1"/>
    <property type="molecule type" value="Genomic_DNA"/>
</dbReference>
<reference evidence="5 6" key="1">
    <citation type="journal article" date="2016" name="Int. J. Syst. Evol. Microbiol.">
        <title>Pseudaminobacter manganicus sp. nov., isolated from sludge of a manganese mine.</title>
        <authorList>
            <person name="Li J."/>
            <person name="Huang J."/>
            <person name="Liao S."/>
            <person name="Wang G."/>
        </authorList>
    </citation>
    <scope>NUCLEOTIDE SEQUENCE [LARGE SCALE GENOMIC DNA]</scope>
    <source>
        <strain evidence="5 6">JH-7</strain>
    </source>
</reference>
<evidence type="ECO:0000256" key="1">
    <source>
        <dbReference type="ARBA" id="ARBA00022676"/>
    </source>
</evidence>
<evidence type="ECO:0000313" key="5">
    <source>
        <dbReference type="EMBL" id="OQM74127.1"/>
    </source>
</evidence>
<evidence type="ECO:0000256" key="2">
    <source>
        <dbReference type="ARBA" id="ARBA00022679"/>
    </source>
</evidence>
<dbReference type="CDD" id="cd03794">
    <property type="entry name" value="GT4_WbuB-like"/>
    <property type="match status" value="1"/>
</dbReference>
<protein>
    <recommendedName>
        <fullName evidence="7">Glycosyl transferase</fullName>
    </recommendedName>
</protein>
<evidence type="ECO:0008006" key="7">
    <source>
        <dbReference type="Google" id="ProtNLM"/>
    </source>
</evidence>
<comment type="caution">
    <text evidence="5">The sequence shown here is derived from an EMBL/GenBank/DDBJ whole genome shotgun (WGS) entry which is preliminary data.</text>
</comment>
<dbReference type="RefSeq" id="WP_080921055.1">
    <property type="nucleotide sequence ID" value="NZ_MDET01000038.1"/>
</dbReference>
<dbReference type="Proteomes" id="UP000191905">
    <property type="component" value="Unassembled WGS sequence"/>
</dbReference>
<dbReference type="InterPro" id="IPR028098">
    <property type="entry name" value="Glyco_trans_4-like_N"/>
</dbReference>
<dbReference type="OrthoDB" id="185319at2"/>
<name>A0A1V8RLQ4_9HYPH</name>
<dbReference type="PANTHER" id="PTHR12526">
    <property type="entry name" value="GLYCOSYLTRANSFERASE"/>
    <property type="match status" value="1"/>
</dbReference>